<dbReference type="GO" id="GO:0005509">
    <property type="term" value="F:calcium ion binding"/>
    <property type="evidence" value="ECO:0007669"/>
    <property type="project" value="InterPro"/>
</dbReference>
<accession>A0AB34J8S7</accession>
<dbReference type="FunFam" id="1.10.238.10:FF:000001">
    <property type="entry name" value="Calmodulin 1"/>
    <property type="match status" value="1"/>
</dbReference>
<feature type="domain" description="EF-hand" evidence="3">
    <location>
        <begin position="50"/>
        <end position="85"/>
    </location>
</feature>
<dbReference type="PROSITE" id="PS50222">
    <property type="entry name" value="EF_HAND_2"/>
    <property type="match status" value="3"/>
</dbReference>
<dbReference type="PANTHER" id="PTHR23048">
    <property type="entry name" value="MYOSIN LIGHT CHAIN 1, 3"/>
    <property type="match status" value="1"/>
</dbReference>
<dbReference type="EMBL" id="JBGBPQ010000011">
    <property type="protein sequence ID" value="KAL1515689.1"/>
    <property type="molecule type" value="Genomic_DNA"/>
</dbReference>
<feature type="domain" description="EF-hand" evidence="3">
    <location>
        <begin position="87"/>
        <end position="122"/>
    </location>
</feature>
<dbReference type="CDD" id="cd00051">
    <property type="entry name" value="EFh"/>
    <property type="match status" value="1"/>
</dbReference>
<dbReference type="InterPro" id="IPR018247">
    <property type="entry name" value="EF_Hand_1_Ca_BS"/>
</dbReference>
<dbReference type="PROSITE" id="PS00018">
    <property type="entry name" value="EF_HAND_1"/>
    <property type="match status" value="1"/>
</dbReference>
<evidence type="ECO:0000256" key="2">
    <source>
        <dbReference type="ARBA" id="ARBA00022837"/>
    </source>
</evidence>
<dbReference type="Pfam" id="PF13499">
    <property type="entry name" value="EF-hand_7"/>
    <property type="match status" value="2"/>
</dbReference>
<keyword evidence="2" id="KW-0106">Calcium</keyword>
<comment type="caution">
    <text evidence="4">The sequence shown here is derived from an EMBL/GenBank/DDBJ whole genome shotgun (WGS) entry which is preliminary data.</text>
</comment>
<name>A0AB34J8S7_PRYPA</name>
<protein>
    <recommendedName>
        <fullName evidence="3">EF-hand domain-containing protein</fullName>
    </recommendedName>
</protein>
<organism evidence="4 5">
    <name type="scientific">Prymnesium parvum</name>
    <name type="common">Toxic golden alga</name>
    <dbReference type="NCBI Taxonomy" id="97485"/>
    <lineage>
        <taxon>Eukaryota</taxon>
        <taxon>Haptista</taxon>
        <taxon>Haptophyta</taxon>
        <taxon>Prymnesiophyceae</taxon>
        <taxon>Prymnesiales</taxon>
        <taxon>Prymnesiaceae</taxon>
        <taxon>Prymnesium</taxon>
    </lineage>
</organism>
<dbReference type="Proteomes" id="UP001515480">
    <property type="component" value="Unassembled WGS sequence"/>
</dbReference>
<dbReference type="InterPro" id="IPR002048">
    <property type="entry name" value="EF_hand_dom"/>
</dbReference>
<proteinExistence type="predicted"/>
<keyword evidence="1" id="KW-0677">Repeat</keyword>
<keyword evidence="5" id="KW-1185">Reference proteome</keyword>
<dbReference type="Gene3D" id="1.10.238.10">
    <property type="entry name" value="EF-hand"/>
    <property type="match status" value="2"/>
</dbReference>
<sequence>MAQRSLGGKALTADELEEIREAFKLFDTDDSGTIDSDELKVAMRAMGFEPKRDEVRRMIAESDRDGSGTISFDTFQAVMASKMHTRDPREEAVKAFRLFDDDETGTISLKNLRRVAKELGENMTDDELQMVIDFCDKDGRGEIMMDDFCQTILQAQKLQQAAANNAASVSH</sequence>
<evidence type="ECO:0000313" key="4">
    <source>
        <dbReference type="EMBL" id="KAL1515689.1"/>
    </source>
</evidence>
<dbReference type="SMART" id="SM00054">
    <property type="entry name" value="EFh"/>
    <property type="match status" value="4"/>
</dbReference>
<dbReference type="AlphaFoldDB" id="A0AB34J8S7"/>
<dbReference type="PANTHER" id="PTHR23048:SF59">
    <property type="entry name" value="EF-HAND SUPERFAMILY PROTEIN"/>
    <property type="match status" value="1"/>
</dbReference>
<evidence type="ECO:0000259" key="3">
    <source>
        <dbReference type="PROSITE" id="PS50222"/>
    </source>
</evidence>
<gene>
    <name evidence="4" type="ORF">AB1Y20_002306</name>
</gene>
<dbReference type="GO" id="GO:0016460">
    <property type="term" value="C:myosin II complex"/>
    <property type="evidence" value="ECO:0007669"/>
    <property type="project" value="TreeGrafter"/>
</dbReference>
<evidence type="ECO:0000256" key="1">
    <source>
        <dbReference type="ARBA" id="ARBA00022737"/>
    </source>
</evidence>
<reference evidence="4 5" key="1">
    <citation type="journal article" date="2024" name="Science">
        <title>Giant polyketide synthase enzymes in the biosynthesis of giant marine polyether toxins.</title>
        <authorList>
            <person name="Fallon T.R."/>
            <person name="Shende V.V."/>
            <person name="Wierzbicki I.H."/>
            <person name="Pendleton A.L."/>
            <person name="Watervoot N.F."/>
            <person name="Auber R.P."/>
            <person name="Gonzalez D.J."/>
            <person name="Wisecaver J.H."/>
            <person name="Moore B.S."/>
        </authorList>
    </citation>
    <scope>NUCLEOTIDE SEQUENCE [LARGE SCALE GENOMIC DNA]</scope>
    <source>
        <strain evidence="4 5">12B1</strain>
    </source>
</reference>
<dbReference type="InterPro" id="IPR011992">
    <property type="entry name" value="EF-hand-dom_pair"/>
</dbReference>
<evidence type="ECO:0000313" key="5">
    <source>
        <dbReference type="Proteomes" id="UP001515480"/>
    </source>
</evidence>
<dbReference type="InterPro" id="IPR050230">
    <property type="entry name" value="CALM/Myosin/TropC-like"/>
</dbReference>
<feature type="domain" description="EF-hand" evidence="3">
    <location>
        <begin position="14"/>
        <end position="49"/>
    </location>
</feature>
<dbReference type="SUPFAM" id="SSF47473">
    <property type="entry name" value="EF-hand"/>
    <property type="match status" value="1"/>
</dbReference>